<comment type="caution">
    <text evidence="1">The sequence shown here is derived from an EMBL/GenBank/DDBJ whole genome shotgun (WGS) entry which is preliminary data.</text>
</comment>
<reference evidence="1 2" key="1">
    <citation type="submission" date="2015-09" db="EMBL/GenBank/DDBJ databases">
        <title>Genome announcement of multiple Pseudomonas syringae strains.</title>
        <authorList>
            <person name="Thakur S."/>
            <person name="Wang P.W."/>
            <person name="Gong Y."/>
            <person name="Weir B.S."/>
            <person name="Guttman D.S."/>
        </authorList>
    </citation>
    <scope>NUCLEOTIDE SEQUENCE [LARGE SCALE GENOMIC DNA]</scope>
    <source>
        <strain evidence="1 2">ICMP4331</strain>
    </source>
</reference>
<evidence type="ECO:0000313" key="1">
    <source>
        <dbReference type="EMBL" id="KPX95462.1"/>
    </source>
</evidence>
<proteinExistence type="predicted"/>
<evidence type="ECO:0000313" key="2">
    <source>
        <dbReference type="Proteomes" id="UP000050420"/>
    </source>
</evidence>
<gene>
    <name evidence="1" type="ORF">ALO63_04355</name>
</gene>
<protein>
    <submittedName>
        <fullName evidence="1">Uncharacterized protein</fullName>
    </submittedName>
</protein>
<dbReference type="PATRIC" id="fig|34065.5.peg.6358"/>
<accession>A0A0P9UZ40</accession>
<dbReference type="AlphaFoldDB" id="A0A0P9UZ40"/>
<name>A0A0P9UZ40_PSEA0</name>
<sequence length="108" mass="11569">MVALYAVDPAWIQNLDPPYSHPGHAVSHNVEVRSVLQRQPLDNEVRSATDLYKARLLLINVGQGLLINKVPPAAQIGIRPGGKQTAAATIDNAFAYDAAGVGVFGRNQ</sequence>
<dbReference type="Proteomes" id="UP000050420">
    <property type="component" value="Unassembled WGS sequence"/>
</dbReference>
<organism evidence="1 2">
    <name type="scientific">Pseudomonas amygdali pv. mori</name>
    <dbReference type="NCBI Taxonomy" id="34065"/>
    <lineage>
        <taxon>Bacteria</taxon>
        <taxon>Pseudomonadati</taxon>
        <taxon>Pseudomonadota</taxon>
        <taxon>Gammaproteobacteria</taxon>
        <taxon>Pseudomonadales</taxon>
        <taxon>Pseudomonadaceae</taxon>
        <taxon>Pseudomonas</taxon>
        <taxon>Pseudomonas amygdali</taxon>
    </lineage>
</organism>
<dbReference type="EMBL" id="LJQU01000242">
    <property type="protein sequence ID" value="KPX95462.1"/>
    <property type="molecule type" value="Genomic_DNA"/>
</dbReference>